<gene>
    <name evidence="3" type="ORF">AJ80_05773</name>
</gene>
<feature type="domain" description="Tyrosine specific protein phosphatases" evidence="2">
    <location>
        <begin position="181"/>
        <end position="232"/>
    </location>
</feature>
<comment type="caution">
    <text evidence="3">The sequence shown here is derived from an EMBL/GenBank/DDBJ whole genome shotgun (WGS) entry which is preliminary data.</text>
</comment>
<dbReference type="STRING" id="1447883.A0A2B7Y2A9"/>
<evidence type="ECO:0000256" key="1">
    <source>
        <dbReference type="SAM" id="MobiDB-lite"/>
    </source>
</evidence>
<dbReference type="AlphaFoldDB" id="A0A2B7Y2A9"/>
<evidence type="ECO:0000313" key="4">
    <source>
        <dbReference type="Proteomes" id="UP000224634"/>
    </source>
</evidence>
<dbReference type="GO" id="GO:0004721">
    <property type="term" value="F:phosphoprotein phosphatase activity"/>
    <property type="evidence" value="ECO:0007669"/>
    <property type="project" value="InterPro"/>
</dbReference>
<dbReference type="OrthoDB" id="9988524at2759"/>
<accession>A0A2B7Y2A9</accession>
<name>A0A2B7Y2A9_POLH7</name>
<organism evidence="3 4">
    <name type="scientific">Polytolypa hystricis (strain UAMH7299)</name>
    <dbReference type="NCBI Taxonomy" id="1447883"/>
    <lineage>
        <taxon>Eukaryota</taxon>
        <taxon>Fungi</taxon>
        <taxon>Dikarya</taxon>
        <taxon>Ascomycota</taxon>
        <taxon>Pezizomycotina</taxon>
        <taxon>Eurotiomycetes</taxon>
        <taxon>Eurotiomycetidae</taxon>
        <taxon>Onygenales</taxon>
        <taxon>Onygenales incertae sedis</taxon>
        <taxon>Polytolypa</taxon>
    </lineage>
</organism>
<keyword evidence="4" id="KW-1185">Reference proteome</keyword>
<evidence type="ECO:0000259" key="2">
    <source>
        <dbReference type="PROSITE" id="PS50056"/>
    </source>
</evidence>
<dbReference type="InterPro" id="IPR000387">
    <property type="entry name" value="Tyr_Pase_dom"/>
</dbReference>
<dbReference type="PROSITE" id="PS00383">
    <property type="entry name" value="TYR_PHOSPHATASE_1"/>
    <property type="match status" value="1"/>
</dbReference>
<proteinExistence type="predicted"/>
<feature type="region of interest" description="Disordered" evidence="1">
    <location>
        <begin position="228"/>
        <end position="250"/>
    </location>
</feature>
<reference evidence="3 4" key="1">
    <citation type="submission" date="2017-10" db="EMBL/GenBank/DDBJ databases">
        <title>Comparative genomics in systemic dimorphic fungi from Ajellomycetaceae.</title>
        <authorList>
            <person name="Munoz J.F."/>
            <person name="Mcewen J.G."/>
            <person name="Clay O.K."/>
            <person name="Cuomo C.A."/>
        </authorList>
    </citation>
    <scope>NUCLEOTIDE SEQUENCE [LARGE SCALE GENOMIC DNA]</scope>
    <source>
        <strain evidence="3 4">UAMH7299</strain>
    </source>
</reference>
<sequence length="344" mass="37870">MSPLEPAPPSLATTPHATTTLDTKSDNQALPQDGKFDNIVNFRDPDDASARDKERLVNDIHLASVVDLRSKTEHIKASERRRDANRQIADSPTATTTTRPATSGYEHLIELPGVRRVMVSLVGTNLQLLLLWRLSWMNLILTLLSLLLGQRMFATRLIATHVMNARGLIGLAHDTLTSSKTEISTLFNTVFSESATYPTLIHCTQGKDRTGLVVILLLLLAGAEDESLSLEEEEEDDEGGAGSKPTTTINATMKKATTKNPWIPLTAISRDYHLSSTDLSQEFAERMREIEEVGLTEEFAGCPDGFVEEVERFIESGYGGVRPYLRSIGVSGEVQERVRGLLIA</sequence>
<feature type="compositionally biased region" description="Low complexity" evidence="1">
    <location>
        <begin position="10"/>
        <end position="22"/>
    </location>
</feature>
<protein>
    <recommendedName>
        <fullName evidence="2">Tyrosine specific protein phosphatases domain-containing protein</fullName>
    </recommendedName>
</protein>
<dbReference type="InterPro" id="IPR016130">
    <property type="entry name" value="Tyr_Pase_AS"/>
</dbReference>
<evidence type="ECO:0000313" key="3">
    <source>
        <dbReference type="EMBL" id="PGH14847.1"/>
    </source>
</evidence>
<dbReference type="InterPro" id="IPR029021">
    <property type="entry name" value="Prot-tyrosine_phosphatase-like"/>
</dbReference>
<feature type="compositionally biased region" description="Acidic residues" evidence="1">
    <location>
        <begin position="228"/>
        <end position="239"/>
    </location>
</feature>
<dbReference type="Pfam" id="PF13350">
    <property type="entry name" value="Y_phosphatase3"/>
    <property type="match status" value="1"/>
</dbReference>
<dbReference type="PROSITE" id="PS50056">
    <property type="entry name" value="TYR_PHOSPHATASE_2"/>
    <property type="match status" value="1"/>
</dbReference>
<feature type="region of interest" description="Disordered" evidence="1">
    <location>
        <begin position="1"/>
        <end position="42"/>
    </location>
</feature>
<dbReference type="Proteomes" id="UP000224634">
    <property type="component" value="Unassembled WGS sequence"/>
</dbReference>
<dbReference type="InterPro" id="IPR026893">
    <property type="entry name" value="Tyr/Ser_Pase_IphP-type"/>
</dbReference>
<dbReference type="Gene3D" id="3.90.190.10">
    <property type="entry name" value="Protein tyrosine phosphatase superfamily"/>
    <property type="match status" value="2"/>
</dbReference>
<dbReference type="EMBL" id="PDNA01000089">
    <property type="protein sequence ID" value="PGH14847.1"/>
    <property type="molecule type" value="Genomic_DNA"/>
</dbReference>
<dbReference type="SUPFAM" id="SSF52799">
    <property type="entry name" value="(Phosphotyrosine protein) phosphatases II"/>
    <property type="match status" value="1"/>
</dbReference>
<feature type="region of interest" description="Disordered" evidence="1">
    <location>
        <begin position="77"/>
        <end position="100"/>
    </location>
</feature>